<keyword evidence="2" id="KW-1185">Reference proteome</keyword>
<comment type="caution">
    <text evidence="1">The sequence shown here is derived from an EMBL/GenBank/DDBJ whole genome shotgun (WGS) entry which is preliminary data.</text>
</comment>
<proteinExistence type="predicted"/>
<organism evidence="1 2">
    <name type="scientific">Peribacillus castrilensis</name>
    <dbReference type="NCBI Taxonomy" id="2897690"/>
    <lineage>
        <taxon>Bacteria</taxon>
        <taxon>Bacillati</taxon>
        <taxon>Bacillota</taxon>
        <taxon>Bacilli</taxon>
        <taxon>Bacillales</taxon>
        <taxon>Bacillaceae</taxon>
        <taxon>Peribacillus</taxon>
    </lineage>
</organism>
<dbReference type="EMBL" id="JARNBH010000027">
    <property type="protein sequence ID" value="MEC0275778.1"/>
    <property type="molecule type" value="Genomic_DNA"/>
</dbReference>
<dbReference type="Proteomes" id="UP001307168">
    <property type="component" value="Unassembled WGS sequence"/>
</dbReference>
<evidence type="ECO:0000313" key="2">
    <source>
        <dbReference type="Proteomes" id="UP001307168"/>
    </source>
</evidence>
<accession>A0AAW9NBN2</accession>
<gene>
    <name evidence="1" type="ORF">P4706_22335</name>
</gene>
<evidence type="ECO:0000313" key="1">
    <source>
        <dbReference type="EMBL" id="MEC0275778.1"/>
    </source>
</evidence>
<reference evidence="1 2" key="1">
    <citation type="submission" date="2023-03" db="EMBL/GenBank/DDBJ databases">
        <title>Bacillus Genome Sequencing.</title>
        <authorList>
            <person name="Dunlap C."/>
        </authorList>
    </citation>
    <scope>NUCLEOTIDE SEQUENCE [LARGE SCALE GENOMIC DNA]</scope>
    <source>
        <strain evidence="1 2">B-41290</strain>
    </source>
</reference>
<dbReference type="AlphaFoldDB" id="A0AAW9NBN2"/>
<sequence length="59" mass="6652">MVALQTVQKGVLTASLHVRIAAALNDALTTTCMTHASLEFRRFLYHLQLLPPYRTSRKP</sequence>
<protein>
    <submittedName>
        <fullName evidence="1">Uncharacterized protein</fullName>
    </submittedName>
</protein>
<name>A0AAW9NBN2_9BACI</name>
<dbReference type="RefSeq" id="WP_367407789.1">
    <property type="nucleotide sequence ID" value="NZ_JARNBH010000027.1"/>
</dbReference>